<reference evidence="2 3" key="1">
    <citation type="submission" date="2020-07" db="EMBL/GenBank/DDBJ databases">
        <title>Sequencing the genomes of 1000 actinobacteria strains.</title>
        <authorList>
            <person name="Klenk H.-P."/>
        </authorList>
    </citation>
    <scope>NUCLEOTIDE SEQUENCE [LARGE SCALE GENOMIC DNA]</scope>
    <source>
        <strain evidence="2 3">DSM 45975</strain>
    </source>
</reference>
<protein>
    <submittedName>
        <fullName evidence="2">Uncharacterized protein</fullName>
    </submittedName>
</protein>
<evidence type="ECO:0000313" key="2">
    <source>
        <dbReference type="EMBL" id="MBA8823917.1"/>
    </source>
</evidence>
<keyword evidence="3" id="KW-1185">Reference proteome</keyword>
<feature type="transmembrane region" description="Helical" evidence="1">
    <location>
        <begin position="50"/>
        <end position="69"/>
    </location>
</feature>
<keyword evidence="1" id="KW-0812">Transmembrane</keyword>
<dbReference type="Proteomes" id="UP000569329">
    <property type="component" value="Unassembled WGS sequence"/>
</dbReference>
<comment type="caution">
    <text evidence="2">The sequence shown here is derived from an EMBL/GenBank/DDBJ whole genome shotgun (WGS) entry which is preliminary data.</text>
</comment>
<feature type="transmembrane region" description="Helical" evidence="1">
    <location>
        <begin position="24"/>
        <end position="44"/>
    </location>
</feature>
<dbReference type="AlphaFoldDB" id="A0A839DWU3"/>
<accession>A0A839DWU3</accession>
<evidence type="ECO:0000313" key="3">
    <source>
        <dbReference type="Proteomes" id="UP000569329"/>
    </source>
</evidence>
<evidence type="ECO:0000256" key="1">
    <source>
        <dbReference type="SAM" id="Phobius"/>
    </source>
</evidence>
<gene>
    <name evidence="2" type="ORF">FHX42_001246</name>
</gene>
<organism evidence="2 3">
    <name type="scientific">Halosaccharopolyspora lacisalsi</name>
    <dbReference type="NCBI Taxonomy" id="1000566"/>
    <lineage>
        <taxon>Bacteria</taxon>
        <taxon>Bacillati</taxon>
        <taxon>Actinomycetota</taxon>
        <taxon>Actinomycetes</taxon>
        <taxon>Pseudonocardiales</taxon>
        <taxon>Pseudonocardiaceae</taxon>
        <taxon>Halosaccharopolyspora</taxon>
    </lineage>
</organism>
<name>A0A839DWU3_9PSEU</name>
<sequence length="83" mass="8933">MARWGGPTWGAVTRLDRGIVAHPWLAALSTTGGAGGVAVLLEVLTPASRTMGLGLLPVLALVSYLLLFLPMSKHYRRRPPRQD</sequence>
<proteinExistence type="predicted"/>
<dbReference type="RefSeq" id="WP_182543123.1">
    <property type="nucleotide sequence ID" value="NZ_JACGWZ010000001.1"/>
</dbReference>
<keyword evidence="1" id="KW-1133">Transmembrane helix</keyword>
<dbReference type="EMBL" id="JACGWZ010000001">
    <property type="protein sequence ID" value="MBA8823917.1"/>
    <property type="molecule type" value="Genomic_DNA"/>
</dbReference>
<keyword evidence="1" id="KW-0472">Membrane</keyword>